<gene>
    <name evidence="25" type="ORF">MNOR_LOCUS32418</name>
</gene>
<evidence type="ECO:0000256" key="22">
    <source>
        <dbReference type="ARBA" id="ARBA00081533"/>
    </source>
</evidence>
<dbReference type="GO" id="GO:0005634">
    <property type="term" value="C:nucleus"/>
    <property type="evidence" value="ECO:0007669"/>
    <property type="project" value="UniProtKB-SubCell"/>
</dbReference>
<evidence type="ECO:0000256" key="9">
    <source>
        <dbReference type="ARBA" id="ARBA00023098"/>
    </source>
</evidence>
<dbReference type="GO" id="GO:0005739">
    <property type="term" value="C:mitochondrion"/>
    <property type="evidence" value="ECO:0007669"/>
    <property type="project" value="UniProtKB-SubCell"/>
</dbReference>
<dbReference type="InterPro" id="IPR029069">
    <property type="entry name" value="HotDog_dom_sf"/>
</dbReference>
<evidence type="ECO:0000313" key="25">
    <source>
        <dbReference type="EMBL" id="CAL4160386.1"/>
    </source>
</evidence>
<feature type="domain" description="Thioesterase" evidence="24">
    <location>
        <begin position="55"/>
        <end position="131"/>
    </location>
</feature>
<evidence type="ECO:0000256" key="10">
    <source>
        <dbReference type="ARBA" id="ARBA00023128"/>
    </source>
</evidence>
<feature type="non-terminal residue" evidence="25">
    <location>
        <position position="142"/>
    </location>
</feature>
<name>A0AAV2S5A5_MEGNR</name>
<evidence type="ECO:0000256" key="6">
    <source>
        <dbReference type="ARBA" id="ARBA00022490"/>
    </source>
</evidence>
<dbReference type="GO" id="GO:0005829">
    <property type="term" value="C:cytosol"/>
    <property type="evidence" value="ECO:0007669"/>
    <property type="project" value="UniProtKB-SubCell"/>
</dbReference>
<evidence type="ECO:0000256" key="15">
    <source>
        <dbReference type="ARBA" id="ARBA00048074"/>
    </source>
</evidence>
<dbReference type="InterPro" id="IPR039298">
    <property type="entry name" value="ACOT13"/>
</dbReference>
<organism evidence="25 26">
    <name type="scientific">Meganyctiphanes norvegica</name>
    <name type="common">Northern krill</name>
    <name type="synonym">Thysanopoda norvegica</name>
    <dbReference type="NCBI Taxonomy" id="48144"/>
    <lineage>
        <taxon>Eukaryota</taxon>
        <taxon>Metazoa</taxon>
        <taxon>Ecdysozoa</taxon>
        <taxon>Arthropoda</taxon>
        <taxon>Crustacea</taxon>
        <taxon>Multicrustacea</taxon>
        <taxon>Malacostraca</taxon>
        <taxon>Eumalacostraca</taxon>
        <taxon>Eucarida</taxon>
        <taxon>Euphausiacea</taxon>
        <taxon>Euphausiidae</taxon>
        <taxon>Meganyctiphanes</taxon>
    </lineage>
</organism>
<dbReference type="EMBL" id="CAXKWB010044071">
    <property type="protein sequence ID" value="CAL4160386.1"/>
    <property type="molecule type" value="Genomic_DNA"/>
</dbReference>
<comment type="subunit">
    <text evidence="19">Homotetramer. Interacts with PCTP.</text>
</comment>
<evidence type="ECO:0000256" key="21">
    <source>
        <dbReference type="ARBA" id="ARBA00075657"/>
    </source>
</evidence>
<protein>
    <recommendedName>
        <fullName evidence="20">Acyl-coenzyme A thioesterase 13</fullName>
    </recommendedName>
    <alternativeName>
        <fullName evidence="22">Hotdog-fold thioesterase superfamily member 2</fullName>
    </alternativeName>
    <alternativeName>
        <fullName evidence="21">Palmitoyl-CoA hydrolase</fullName>
    </alternativeName>
    <alternativeName>
        <fullName evidence="23">Thioesterase superfamily member 2</fullName>
    </alternativeName>
</protein>
<evidence type="ECO:0000256" key="18">
    <source>
        <dbReference type="ARBA" id="ARBA00058205"/>
    </source>
</evidence>
<comment type="similarity">
    <text evidence="5">Belongs to the thioesterase PaaI family.</text>
</comment>
<evidence type="ECO:0000256" key="8">
    <source>
        <dbReference type="ARBA" id="ARBA00022990"/>
    </source>
</evidence>
<dbReference type="Proteomes" id="UP001497623">
    <property type="component" value="Unassembled WGS sequence"/>
</dbReference>
<evidence type="ECO:0000256" key="23">
    <source>
        <dbReference type="ARBA" id="ARBA00083956"/>
    </source>
</evidence>
<sequence length="142" mass="15042">MASGNVVRKMLQQGIKSLAEGGGFDQHLSKIRVISGGAGKCMAELKIGEEHKNRGGNIHGGMTSLLVDMVSTMALMTTERAVPGVSVELSVSFMKAAKVGEEILIDAETLRVGRNLAFLNVEITNKETGTIIATGKHTKYVG</sequence>
<dbReference type="PANTHER" id="PTHR21660">
    <property type="entry name" value="THIOESTERASE SUPERFAMILY MEMBER-RELATED"/>
    <property type="match status" value="1"/>
</dbReference>
<dbReference type="CDD" id="cd03443">
    <property type="entry name" value="PaaI_thioesterase"/>
    <property type="match status" value="1"/>
</dbReference>
<evidence type="ECO:0000313" key="26">
    <source>
        <dbReference type="Proteomes" id="UP001497623"/>
    </source>
</evidence>
<evidence type="ECO:0000256" key="5">
    <source>
        <dbReference type="ARBA" id="ARBA00008324"/>
    </source>
</evidence>
<keyword evidence="7" id="KW-0378">Hydrolase</keyword>
<keyword evidence="10" id="KW-0496">Mitochondrion</keyword>
<evidence type="ECO:0000256" key="12">
    <source>
        <dbReference type="ARBA" id="ARBA00023242"/>
    </source>
</evidence>
<keyword evidence="26" id="KW-1185">Reference proteome</keyword>
<comment type="caution">
    <text evidence="25">The sequence shown here is derived from an EMBL/GenBank/DDBJ whole genome shotgun (WGS) entry which is preliminary data.</text>
</comment>
<dbReference type="FunFam" id="3.10.129.10:FF:000021">
    <property type="entry name" value="Acyl-coenzyme A thioesterase 13"/>
    <property type="match status" value="1"/>
</dbReference>
<dbReference type="InterPro" id="IPR006683">
    <property type="entry name" value="Thioestr_dom"/>
</dbReference>
<keyword evidence="8" id="KW-0007">Acetylation</keyword>
<comment type="catalytic activity">
    <reaction evidence="13">
        <text>octanoyl-CoA + H2O = octanoate + CoA + H(+)</text>
        <dbReference type="Rhea" id="RHEA:30143"/>
        <dbReference type="ChEBI" id="CHEBI:15377"/>
        <dbReference type="ChEBI" id="CHEBI:15378"/>
        <dbReference type="ChEBI" id="CHEBI:25646"/>
        <dbReference type="ChEBI" id="CHEBI:57287"/>
        <dbReference type="ChEBI" id="CHEBI:57386"/>
    </reaction>
    <physiologicalReaction direction="left-to-right" evidence="13">
        <dbReference type="Rhea" id="RHEA:30144"/>
    </physiologicalReaction>
</comment>
<accession>A0AAV2S5A5</accession>
<dbReference type="Pfam" id="PF03061">
    <property type="entry name" value="4HBT"/>
    <property type="match status" value="1"/>
</dbReference>
<dbReference type="GO" id="GO:0005819">
    <property type="term" value="C:spindle"/>
    <property type="evidence" value="ECO:0007669"/>
    <property type="project" value="UniProtKB-SubCell"/>
</dbReference>
<keyword evidence="6" id="KW-0963">Cytoplasm</keyword>
<proteinExistence type="inferred from homology"/>
<dbReference type="PANTHER" id="PTHR21660:SF1">
    <property type="entry name" value="ACYL-COENZYME A THIOESTERASE 13"/>
    <property type="match status" value="1"/>
</dbReference>
<evidence type="ECO:0000256" key="7">
    <source>
        <dbReference type="ARBA" id="ARBA00022801"/>
    </source>
</evidence>
<dbReference type="NCBIfam" id="TIGR00369">
    <property type="entry name" value="unchar_dom_1"/>
    <property type="match status" value="1"/>
</dbReference>
<keyword evidence="12" id="KW-0539">Nucleus</keyword>
<dbReference type="GO" id="GO:0006629">
    <property type="term" value="P:lipid metabolic process"/>
    <property type="evidence" value="ECO:0007669"/>
    <property type="project" value="UniProtKB-KW"/>
</dbReference>
<comment type="catalytic activity">
    <reaction evidence="16">
        <text>hexanoyl-CoA + H2O = hexanoate + CoA + H(+)</text>
        <dbReference type="Rhea" id="RHEA:40115"/>
        <dbReference type="ChEBI" id="CHEBI:15377"/>
        <dbReference type="ChEBI" id="CHEBI:15378"/>
        <dbReference type="ChEBI" id="CHEBI:17120"/>
        <dbReference type="ChEBI" id="CHEBI:57287"/>
        <dbReference type="ChEBI" id="CHEBI:62620"/>
    </reaction>
    <physiologicalReaction direction="left-to-right" evidence="16">
        <dbReference type="Rhea" id="RHEA:40116"/>
    </physiologicalReaction>
</comment>
<evidence type="ECO:0000256" key="20">
    <source>
        <dbReference type="ARBA" id="ARBA00067273"/>
    </source>
</evidence>
<evidence type="ECO:0000256" key="4">
    <source>
        <dbReference type="ARBA" id="ARBA00004514"/>
    </source>
</evidence>
<evidence type="ECO:0000256" key="19">
    <source>
        <dbReference type="ARBA" id="ARBA00064709"/>
    </source>
</evidence>
<comment type="catalytic activity">
    <reaction evidence="15">
        <text>dodecanoyl-CoA + H2O = dodecanoate + CoA + H(+)</text>
        <dbReference type="Rhea" id="RHEA:30135"/>
        <dbReference type="ChEBI" id="CHEBI:15377"/>
        <dbReference type="ChEBI" id="CHEBI:15378"/>
        <dbReference type="ChEBI" id="CHEBI:18262"/>
        <dbReference type="ChEBI" id="CHEBI:57287"/>
        <dbReference type="ChEBI" id="CHEBI:57375"/>
    </reaction>
    <physiologicalReaction direction="left-to-right" evidence="15">
        <dbReference type="Rhea" id="RHEA:30136"/>
    </physiologicalReaction>
</comment>
<evidence type="ECO:0000256" key="11">
    <source>
        <dbReference type="ARBA" id="ARBA00023212"/>
    </source>
</evidence>
<dbReference type="InterPro" id="IPR003736">
    <property type="entry name" value="PAAI_dom"/>
</dbReference>
<evidence type="ECO:0000256" key="13">
    <source>
        <dbReference type="ARBA" id="ARBA00047588"/>
    </source>
</evidence>
<comment type="function">
    <text evidence="18">Catalyzes the hydrolysis of acyl-CoAs into free fatty acids and coenzyme A (CoASH), regulating their respective intracellular levels. Has acyl-CoA thioesterase activity towards medium (C12) and long-chain (C18) fatty acyl-CoA substrates. Can also hydrolyze 3-hydroxyphenylacetyl-CoA and 3,4-dihydroxyphenylacetyl-CoA (in vitro). May play a role in controlling adaptive thermogenesis.</text>
</comment>
<evidence type="ECO:0000256" key="2">
    <source>
        <dbReference type="ARBA" id="ARBA00004173"/>
    </source>
</evidence>
<keyword evidence="9" id="KW-0443">Lipid metabolism</keyword>
<evidence type="ECO:0000256" key="17">
    <source>
        <dbReference type="ARBA" id="ARBA00052976"/>
    </source>
</evidence>
<dbReference type="SUPFAM" id="SSF54637">
    <property type="entry name" value="Thioesterase/thiol ester dehydrase-isomerase"/>
    <property type="match status" value="1"/>
</dbReference>
<comment type="subcellular location">
    <subcellularLocation>
        <location evidence="3">Cytoplasm</location>
        <location evidence="3">Cytoskeleton</location>
        <location evidence="3">Spindle</location>
    </subcellularLocation>
    <subcellularLocation>
        <location evidence="4">Cytoplasm</location>
        <location evidence="4">Cytosol</location>
    </subcellularLocation>
    <subcellularLocation>
        <location evidence="2">Mitochondrion</location>
    </subcellularLocation>
    <subcellularLocation>
        <location evidence="1">Nucleus</location>
    </subcellularLocation>
</comment>
<evidence type="ECO:0000259" key="24">
    <source>
        <dbReference type="Pfam" id="PF03061"/>
    </source>
</evidence>
<evidence type="ECO:0000256" key="3">
    <source>
        <dbReference type="ARBA" id="ARBA00004186"/>
    </source>
</evidence>
<evidence type="ECO:0000256" key="16">
    <source>
        <dbReference type="ARBA" id="ARBA00050199"/>
    </source>
</evidence>
<dbReference type="GO" id="GO:0047617">
    <property type="term" value="F:fatty acyl-CoA hydrolase activity"/>
    <property type="evidence" value="ECO:0007669"/>
    <property type="project" value="InterPro"/>
</dbReference>
<keyword evidence="11" id="KW-0206">Cytoskeleton</keyword>
<evidence type="ECO:0000256" key="14">
    <source>
        <dbReference type="ARBA" id="ARBA00047969"/>
    </source>
</evidence>
<dbReference type="AlphaFoldDB" id="A0AAV2S5A5"/>
<dbReference type="Gene3D" id="3.10.129.10">
    <property type="entry name" value="Hotdog Thioesterase"/>
    <property type="match status" value="1"/>
</dbReference>
<reference evidence="25 26" key="1">
    <citation type="submission" date="2024-05" db="EMBL/GenBank/DDBJ databases">
        <authorList>
            <person name="Wallberg A."/>
        </authorList>
    </citation>
    <scope>NUCLEOTIDE SEQUENCE [LARGE SCALE GENOMIC DNA]</scope>
</reference>
<evidence type="ECO:0000256" key="1">
    <source>
        <dbReference type="ARBA" id="ARBA00004123"/>
    </source>
</evidence>
<comment type="catalytic activity">
    <reaction evidence="17">
        <text>a fatty acyl-CoA + H2O = a fatty acid + CoA + H(+)</text>
        <dbReference type="Rhea" id="RHEA:16781"/>
        <dbReference type="ChEBI" id="CHEBI:15377"/>
        <dbReference type="ChEBI" id="CHEBI:15378"/>
        <dbReference type="ChEBI" id="CHEBI:28868"/>
        <dbReference type="ChEBI" id="CHEBI:57287"/>
        <dbReference type="ChEBI" id="CHEBI:77636"/>
    </reaction>
    <physiologicalReaction direction="left-to-right" evidence="17">
        <dbReference type="Rhea" id="RHEA:16782"/>
    </physiologicalReaction>
</comment>
<comment type="catalytic activity">
    <reaction evidence="14">
        <text>decanoyl-CoA + H2O = decanoate + CoA + H(+)</text>
        <dbReference type="Rhea" id="RHEA:40059"/>
        <dbReference type="ChEBI" id="CHEBI:15377"/>
        <dbReference type="ChEBI" id="CHEBI:15378"/>
        <dbReference type="ChEBI" id="CHEBI:27689"/>
        <dbReference type="ChEBI" id="CHEBI:57287"/>
        <dbReference type="ChEBI" id="CHEBI:61430"/>
    </reaction>
    <physiologicalReaction direction="left-to-right" evidence="14">
        <dbReference type="Rhea" id="RHEA:40060"/>
    </physiologicalReaction>
</comment>